<dbReference type="Proteomes" id="UP000003111">
    <property type="component" value="Unassembled WGS sequence"/>
</dbReference>
<protein>
    <submittedName>
        <fullName evidence="1">Uncharacterized protein</fullName>
    </submittedName>
</protein>
<evidence type="ECO:0000313" key="2">
    <source>
        <dbReference type="Proteomes" id="UP000003111"/>
    </source>
</evidence>
<dbReference type="OrthoDB" id="8441777at2"/>
<dbReference type="AlphaFoldDB" id="E2SAE6"/>
<dbReference type="HOGENOM" id="CLU_040401_0_0_11"/>
<name>E2SAE6_9ACTN</name>
<sequence>MSGPRAVVLVDSDSYVKWGAALAGRLPPTWDVRLVMARGTAEPSHRQVVEALAGTRFGPDDLERVSLDRLRELLAEEPDVFVAAARGLAVQAAVELAMPAGPRRPVVVSGLPGIAVPVLPFGLGFRRGADLFVLHSRREVRDFEVAAAGLGLRHRFTLATLPFLHDGPTARAGDDTVPRDSIVFAAQAMVPSTRAERMHLLRRLADTAVAHPRLRVVVKVRARPGEAQTHDEQHPYDDLMVDLAAEDGPLPPNLLLESGPMSDHLRRATGLVTVSSTALLEAVAMGVPVLALDDFGVDARQINLVFEGSGVLQSGDELVAGRFRTPDPQWLDDNYFHPATAATWLDDLQDLVRLRSAEGLAPLVVEADTLVHRAKLMFYRNLAFSQERSTWQGLGEHAVVWVSLKVARSRWMISRRFRPVPTGAG</sequence>
<dbReference type="SUPFAM" id="SSF53756">
    <property type="entry name" value="UDP-Glycosyltransferase/glycogen phosphorylase"/>
    <property type="match status" value="1"/>
</dbReference>
<dbReference type="Pfam" id="PF20471">
    <property type="entry name" value="DUF6716"/>
    <property type="match status" value="1"/>
</dbReference>
<dbReference type="RefSeq" id="WP_007077958.1">
    <property type="nucleotide sequence ID" value="NZ_CM001024.1"/>
</dbReference>
<dbReference type="InterPro" id="IPR046561">
    <property type="entry name" value="DUF6716"/>
</dbReference>
<dbReference type="STRING" id="585531.HMPREF0063_10936"/>
<organism evidence="1 2">
    <name type="scientific">Aeromicrobium marinum DSM 15272</name>
    <dbReference type="NCBI Taxonomy" id="585531"/>
    <lineage>
        <taxon>Bacteria</taxon>
        <taxon>Bacillati</taxon>
        <taxon>Actinomycetota</taxon>
        <taxon>Actinomycetes</taxon>
        <taxon>Propionibacteriales</taxon>
        <taxon>Nocardioidaceae</taxon>
        <taxon>Aeromicrobium</taxon>
    </lineage>
</organism>
<dbReference type="eggNOG" id="ENOG502Z966">
    <property type="taxonomic scope" value="Bacteria"/>
</dbReference>
<keyword evidence="2" id="KW-1185">Reference proteome</keyword>
<accession>E2SAE6</accession>
<dbReference type="EMBL" id="ACLF03000003">
    <property type="protein sequence ID" value="EFQ84220.1"/>
    <property type="molecule type" value="Genomic_DNA"/>
</dbReference>
<comment type="caution">
    <text evidence="1">The sequence shown here is derived from an EMBL/GenBank/DDBJ whole genome shotgun (WGS) entry which is preliminary data.</text>
</comment>
<evidence type="ECO:0000313" key="1">
    <source>
        <dbReference type="EMBL" id="EFQ84220.1"/>
    </source>
</evidence>
<gene>
    <name evidence="1" type="ORF">HMPREF0063_10936</name>
</gene>
<proteinExistence type="predicted"/>
<reference evidence="1" key="1">
    <citation type="submission" date="2010-08" db="EMBL/GenBank/DDBJ databases">
        <authorList>
            <person name="Muzny D."/>
            <person name="Qin X."/>
            <person name="Buhay C."/>
            <person name="Dugan-Rocha S."/>
            <person name="Ding Y."/>
            <person name="Chen G."/>
            <person name="Hawes A."/>
            <person name="Holder M."/>
            <person name="Jhangiani S."/>
            <person name="Johnson A."/>
            <person name="Khan Z."/>
            <person name="Li Z."/>
            <person name="Liu W."/>
            <person name="Liu X."/>
            <person name="Perez L."/>
            <person name="Shen H."/>
            <person name="Wang Q."/>
            <person name="Watt J."/>
            <person name="Xi L."/>
            <person name="Xin Y."/>
            <person name="Zhou J."/>
            <person name="Deng J."/>
            <person name="Jiang H."/>
            <person name="Liu Y."/>
            <person name="Qu J."/>
            <person name="Song X.-Z."/>
            <person name="Zhang L."/>
            <person name="Villasana D."/>
            <person name="Johnson A."/>
            <person name="Liu J."/>
            <person name="Liyanage D."/>
            <person name="Lorensuhewa L."/>
            <person name="Robinson T."/>
            <person name="Song A."/>
            <person name="Song B.-B."/>
            <person name="Dinh H."/>
            <person name="Thornton R."/>
            <person name="Coyle M."/>
            <person name="Francisco L."/>
            <person name="Jackson L."/>
            <person name="Javaid M."/>
            <person name="Korchina V."/>
            <person name="Kovar C."/>
            <person name="Mata R."/>
            <person name="Mathew T."/>
            <person name="Ngo R."/>
            <person name="Nguyen L."/>
            <person name="Nguyen N."/>
            <person name="Okwuonu G."/>
            <person name="Ongeri F."/>
            <person name="Pham C."/>
            <person name="Simmons D."/>
            <person name="Wilczek-Boney K."/>
            <person name="Hale W."/>
            <person name="Jakkamsetti A."/>
            <person name="Pham P."/>
            <person name="Ruth R."/>
            <person name="San Lucas F."/>
            <person name="Warren J."/>
            <person name="Zhang J."/>
            <person name="Zhao Z."/>
            <person name="Zhou C."/>
            <person name="Zhu D."/>
            <person name="Lee S."/>
            <person name="Bess C."/>
            <person name="Blankenburg K."/>
            <person name="Forbes L."/>
            <person name="Fu Q."/>
            <person name="Gubbala S."/>
            <person name="Hirani K."/>
            <person name="Jayaseelan J.C."/>
            <person name="Lara F."/>
            <person name="Munidasa M."/>
            <person name="Palculict T."/>
            <person name="Patil S."/>
            <person name="Pu L.-L."/>
            <person name="Saada N."/>
            <person name="Tang L."/>
            <person name="Weissenberger G."/>
            <person name="Zhu Y."/>
            <person name="Hemphill L."/>
            <person name="Shang Y."/>
            <person name="Youmans B."/>
            <person name="Ayvaz T."/>
            <person name="Ross M."/>
            <person name="Santibanez J."/>
            <person name="Aqrawi P."/>
            <person name="Gross S."/>
            <person name="Joshi V."/>
            <person name="Fowler G."/>
            <person name="Nazareth L."/>
            <person name="Reid J."/>
            <person name="Worley K."/>
            <person name="Petrosino J."/>
            <person name="Highlander S."/>
            <person name="Gibbs R."/>
        </authorList>
    </citation>
    <scope>NUCLEOTIDE SEQUENCE [LARGE SCALE GENOMIC DNA]</scope>
    <source>
        <strain evidence="1">DSM 15272</strain>
    </source>
</reference>